<keyword evidence="3" id="KW-1185">Reference proteome</keyword>
<reference evidence="2 3" key="1">
    <citation type="submission" date="2017-02" db="EMBL/GenBank/DDBJ databases">
        <title>Natronthermophilus aegyptiacus gen. nov.,sp. nov., an aerobic, extremely halophilic alkalithermophilic archaeon isolated from the athalassohaline Wadi An Natrun, Egypt.</title>
        <authorList>
            <person name="Zhao B."/>
        </authorList>
    </citation>
    <scope>NUCLEOTIDE SEQUENCE [LARGE SCALE GENOMIC DNA]</scope>
    <source>
        <strain evidence="2 3">CGMCC 1.3597</strain>
    </source>
</reference>
<feature type="compositionally biased region" description="Low complexity" evidence="1">
    <location>
        <begin position="24"/>
        <end position="49"/>
    </location>
</feature>
<protein>
    <submittedName>
        <fullName evidence="2">Uncharacterized protein</fullName>
    </submittedName>
</protein>
<dbReference type="OrthoDB" id="351343at2157"/>
<comment type="caution">
    <text evidence="2">The sequence shown here is derived from an EMBL/GenBank/DDBJ whole genome shotgun (WGS) entry which is preliminary data.</text>
</comment>
<feature type="compositionally biased region" description="Basic and acidic residues" evidence="1">
    <location>
        <begin position="1"/>
        <end position="21"/>
    </location>
</feature>
<gene>
    <name evidence="2" type="ORF">B2G88_17420</name>
</gene>
<dbReference type="RefSeq" id="WP_087715515.1">
    <property type="nucleotide sequence ID" value="NZ_MWPH01000004.1"/>
</dbReference>
<organism evidence="2 3">
    <name type="scientific">Natronolimnobius baerhuensis</name>
    <dbReference type="NCBI Taxonomy" id="253108"/>
    <lineage>
        <taxon>Archaea</taxon>
        <taxon>Methanobacteriati</taxon>
        <taxon>Methanobacteriota</taxon>
        <taxon>Stenosarchaea group</taxon>
        <taxon>Halobacteria</taxon>
        <taxon>Halobacteriales</taxon>
        <taxon>Natrialbaceae</taxon>
        <taxon>Natronolimnobius</taxon>
    </lineage>
</organism>
<evidence type="ECO:0000313" key="3">
    <source>
        <dbReference type="Proteomes" id="UP000196084"/>
    </source>
</evidence>
<accession>A0A202E4R7</accession>
<proteinExistence type="predicted"/>
<evidence type="ECO:0000256" key="1">
    <source>
        <dbReference type="SAM" id="MobiDB-lite"/>
    </source>
</evidence>
<dbReference type="EMBL" id="MWPH01000004">
    <property type="protein sequence ID" value="OVE83188.1"/>
    <property type="molecule type" value="Genomic_DNA"/>
</dbReference>
<sequence length="347" mass="37600">MTGRLGDSRLGEHRLGGETRLGRATSAAAQPATASTGRESASAIRATTSTSSEIAASIDRSISLARVPTATLSAATASTSRDSASFTRLTASYAAPITTEIDGGPLDWRIGGQMLKESWIDELTPHTLTITFHTDRDGLEYWRQYDRAGDVQVEVGFGGTFQAVDRGGRDDALELQPPFRQTPPFDEAEFYVTNYSEAQLSSELFEIEFEFQRSEPRSGVFDVVDRSGEPWVFDFDRGTIALEERRVSRIDRDGGPTGGDTSIEVLLTDLEAAALADVAGVPDAVVDREVPDGPGFAEDTSGGRHTVAITSPDGAPLEGDWVIRNWSLAMHNRSDERWLVELQLAEG</sequence>
<name>A0A202E4R7_9EURY</name>
<evidence type="ECO:0000313" key="2">
    <source>
        <dbReference type="EMBL" id="OVE83188.1"/>
    </source>
</evidence>
<dbReference type="AlphaFoldDB" id="A0A202E4R7"/>
<dbReference type="Proteomes" id="UP000196084">
    <property type="component" value="Unassembled WGS sequence"/>
</dbReference>
<feature type="region of interest" description="Disordered" evidence="1">
    <location>
        <begin position="1"/>
        <end position="49"/>
    </location>
</feature>